<dbReference type="PANTHER" id="PTHR47718:SF17">
    <property type="entry name" value="PROTEIN FAR1-RELATED SEQUENCE 5-LIKE"/>
    <property type="match status" value="1"/>
</dbReference>
<evidence type="ECO:0000313" key="1">
    <source>
        <dbReference type="EMBL" id="PKA56473.1"/>
    </source>
</evidence>
<organism evidence="1 2">
    <name type="scientific">Apostasia shenzhenica</name>
    <dbReference type="NCBI Taxonomy" id="1088818"/>
    <lineage>
        <taxon>Eukaryota</taxon>
        <taxon>Viridiplantae</taxon>
        <taxon>Streptophyta</taxon>
        <taxon>Embryophyta</taxon>
        <taxon>Tracheophyta</taxon>
        <taxon>Spermatophyta</taxon>
        <taxon>Magnoliopsida</taxon>
        <taxon>Liliopsida</taxon>
        <taxon>Asparagales</taxon>
        <taxon>Orchidaceae</taxon>
        <taxon>Apostasioideae</taxon>
        <taxon>Apostasia</taxon>
    </lineage>
</organism>
<evidence type="ECO:0000313" key="2">
    <source>
        <dbReference type="Proteomes" id="UP000236161"/>
    </source>
</evidence>
<dbReference type="EMBL" id="KZ451971">
    <property type="protein sequence ID" value="PKA56473.1"/>
    <property type="molecule type" value="Genomic_DNA"/>
</dbReference>
<dbReference type="Proteomes" id="UP000236161">
    <property type="component" value="Unassembled WGS sequence"/>
</dbReference>
<name>A0A2I0ALP1_9ASPA</name>
<accession>A0A2I0ALP1</accession>
<keyword evidence="2" id="KW-1185">Reference proteome</keyword>
<reference evidence="1 2" key="1">
    <citation type="journal article" date="2017" name="Nature">
        <title>The Apostasia genome and the evolution of orchids.</title>
        <authorList>
            <person name="Zhang G.Q."/>
            <person name="Liu K.W."/>
            <person name="Li Z."/>
            <person name="Lohaus R."/>
            <person name="Hsiao Y.Y."/>
            <person name="Niu S.C."/>
            <person name="Wang J.Y."/>
            <person name="Lin Y.C."/>
            <person name="Xu Q."/>
            <person name="Chen L.J."/>
            <person name="Yoshida K."/>
            <person name="Fujiwara S."/>
            <person name="Wang Z.W."/>
            <person name="Zhang Y.Q."/>
            <person name="Mitsuda N."/>
            <person name="Wang M."/>
            <person name="Liu G.H."/>
            <person name="Pecoraro L."/>
            <person name="Huang H.X."/>
            <person name="Xiao X.J."/>
            <person name="Lin M."/>
            <person name="Wu X.Y."/>
            <person name="Wu W.L."/>
            <person name="Chen Y.Y."/>
            <person name="Chang S.B."/>
            <person name="Sakamoto S."/>
            <person name="Ohme-Takagi M."/>
            <person name="Yagi M."/>
            <person name="Zeng S.J."/>
            <person name="Shen C.Y."/>
            <person name="Yeh C.M."/>
            <person name="Luo Y.B."/>
            <person name="Tsai W.C."/>
            <person name="Van de Peer Y."/>
            <person name="Liu Z.J."/>
        </authorList>
    </citation>
    <scope>NUCLEOTIDE SEQUENCE [LARGE SCALE GENOMIC DNA]</scope>
    <source>
        <strain evidence="2">cv. Shenzhen</strain>
        <tissue evidence="1">Stem</tissue>
    </source>
</reference>
<gene>
    <name evidence="1" type="primary">FAR1</name>
    <name evidence="1" type="ORF">AXF42_Ash015246</name>
</gene>
<protein>
    <submittedName>
        <fullName evidence="1">Protein FAR-RED impared response 1</fullName>
    </submittedName>
</protein>
<dbReference type="PANTHER" id="PTHR47718">
    <property type="entry name" value="OS01G0519700 PROTEIN"/>
    <property type="match status" value="1"/>
</dbReference>
<sequence>MSKQGIRTSDAFGYIAEQAGGLQNVGFCKRDVYIFVSWERLQRVETGDAVSLLKLFRARKIIDPFFDWEVKLDEERRLNNFLWCDGQSKLDYDAFGDVIIFDISYRMNNIILYVPLL</sequence>
<proteinExistence type="predicted"/>
<dbReference type="AlphaFoldDB" id="A0A2I0ALP1"/>
<dbReference type="OrthoDB" id="1426481at2759"/>